<dbReference type="eggNOG" id="COG5488">
    <property type="taxonomic scope" value="Bacteria"/>
</dbReference>
<dbReference type="EMBL" id="FP475956">
    <property type="protein sequence ID" value="CAZ89602.1"/>
    <property type="molecule type" value="Genomic_DNA"/>
</dbReference>
<evidence type="ECO:0000313" key="4">
    <source>
        <dbReference type="EMBL" id="CQR36429.1"/>
    </source>
</evidence>
<organism evidence="3 5">
    <name type="scientific">Thiomonas arsenitoxydans (strain DSM 22701 / CIP 110005 / 3As)</name>
    <dbReference type="NCBI Taxonomy" id="426114"/>
    <lineage>
        <taxon>Bacteria</taxon>
        <taxon>Pseudomonadati</taxon>
        <taxon>Pseudomonadota</taxon>
        <taxon>Betaproteobacteria</taxon>
        <taxon>Burkholderiales</taxon>
        <taxon>Thiomonas</taxon>
    </lineage>
</organism>
<dbReference type="HOGENOM" id="CLU_096000_3_0_4"/>
<reference key="1">
    <citation type="submission" date="2009-07" db="EMBL/GenBank/DDBJ databases">
        <authorList>
            <person name="Genoscope - CEA"/>
        </authorList>
    </citation>
    <scope>NUCLEOTIDE SEQUENCE</scope>
    <source>
        <strain>3As</strain>
    </source>
</reference>
<reference evidence="4 6" key="4">
    <citation type="submission" date="2015-03" db="EMBL/GenBank/DDBJ databases">
        <authorList>
            <person name="Regsiter A."/>
            <person name="william w."/>
        </authorList>
    </citation>
    <scope>NUCLEOTIDE SEQUENCE [LARGE SCALE GENOMIC DNA]</scope>
    <source>
        <strain evidence="4 6">CB1</strain>
    </source>
</reference>
<dbReference type="Proteomes" id="UP000002372">
    <property type="component" value="Chromosome"/>
</dbReference>
<protein>
    <recommendedName>
        <fullName evidence="7">Integral membrane protein</fullName>
    </recommendedName>
</protein>
<accession>D6CM24</accession>
<dbReference type="AlphaFoldDB" id="D6CM24"/>
<dbReference type="EMBL" id="CTRI01000027">
    <property type="protein sequence ID" value="CQR36429.1"/>
    <property type="molecule type" value="Genomic_DNA"/>
</dbReference>
<name>D6CM24_THIA3</name>
<evidence type="ECO:0000256" key="1">
    <source>
        <dbReference type="SAM" id="MobiDB-lite"/>
    </source>
</evidence>
<gene>
    <name evidence="3" type="ordered locus">THI_2997</name>
    <name evidence="4" type="ORF">THICB1_50444</name>
</gene>
<evidence type="ECO:0000313" key="3">
    <source>
        <dbReference type="EMBL" id="CAZ89602.1"/>
    </source>
</evidence>
<evidence type="ECO:0000313" key="5">
    <source>
        <dbReference type="Proteomes" id="UP000002372"/>
    </source>
</evidence>
<dbReference type="KEGG" id="thi:THI_2997"/>
<evidence type="ECO:0000313" key="6">
    <source>
        <dbReference type="Proteomes" id="UP000078599"/>
    </source>
</evidence>
<evidence type="ECO:0008006" key="7">
    <source>
        <dbReference type="Google" id="ProtNLM"/>
    </source>
</evidence>
<feature type="transmembrane region" description="Helical" evidence="2">
    <location>
        <begin position="85"/>
        <end position="105"/>
    </location>
</feature>
<proteinExistence type="predicted"/>
<reference evidence="5" key="2">
    <citation type="journal article" date="2010" name="PLoS Genet.">
        <title>Structure, function, and evolution of the Thiomonas spp. genome.</title>
        <authorList>
            <person name="Arsene-Ploetze F."/>
            <person name="Koechler S."/>
            <person name="Marchal M."/>
            <person name="Coppee J.Y."/>
            <person name="Chandler M."/>
            <person name="Bonnefoy V."/>
            <person name="Brochier-Armanet C."/>
            <person name="Barakat M."/>
            <person name="Barbe V."/>
            <person name="Battaglia-Brunet F."/>
            <person name="Bruneel O."/>
            <person name="Bryan C.G."/>
            <person name="Cleiss-Arnold J."/>
            <person name="Cruveiller S."/>
            <person name="Erhardt M."/>
            <person name="Heinrich-Salmeron A."/>
            <person name="Hommais F."/>
            <person name="Joulian C."/>
            <person name="Krin E."/>
            <person name="Lieutaud A."/>
            <person name="Lievremont D."/>
            <person name="Michel C."/>
            <person name="Muller D."/>
            <person name="Ortet P."/>
            <person name="Proux C."/>
            <person name="Siguier P."/>
            <person name="Roche D."/>
            <person name="Rouy Z."/>
            <person name="Salvignol G."/>
            <person name="Slyemi D."/>
            <person name="Talla E."/>
            <person name="Weiss S."/>
            <person name="Weissenbach J."/>
            <person name="Medigue C."/>
            <person name="Bertin P.N."/>
        </authorList>
    </citation>
    <scope>NUCLEOTIDE SEQUENCE [LARGE SCALE GENOMIC DNA]</scope>
    <source>
        <strain evidence="5">DSM 22701 / CIP 110005 / 3As</strain>
    </source>
</reference>
<keyword evidence="6" id="KW-1185">Reference proteome</keyword>
<feature type="transmembrane region" description="Helical" evidence="2">
    <location>
        <begin position="60"/>
        <end position="79"/>
    </location>
</feature>
<evidence type="ECO:0000256" key="2">
    <source>
        <dbReference type="SAM" id="Phobius"/>
    </source>
</evidence>
<feature type="region of interest" description="Disordered" evidence="1">
    <location>
        <begin position="1"/>
        <end position="39"/>
    </location>
</feature>
<dbReference type="Proteomes" id="UP000078599">
    <property type="component" value="Unassembled WGS sequence"/>
</dbReference>
<reference evidence="3" key="3">
    <citation type="submission" date="2010-07" db="EMBL/GenBank/DDBJ databases">
        <authorList>
            <person name="Genoscope - CEA"/>
        </authorList>
    </citation>
    <scope>NUCLEOTIDE SEQUENCE</scope>
    <source>
        <strain evidence="3">3As</strain>
    </source>
</reference>
<dbReference type="InterPro" id="IPR019253">
    <property type="entry name" value="DUF2244_TM"/>
</dbReference>
<keyword evidence="2" id="KW-1133">Transmembrane helix</keyword>
<keyword evidence="2" id="KW-0812">Transmembrane</keyword>
<keyword evidence="2" id="KW-0472">Membrane</keyword>
<dbReference type="RefSeq" id="WP_013106875.1">
    <property type="nucleotide sequence ID" value="NC_014145.1"/>
</dbReference>
<sequence>MHHADLPQSASNLPPQDVPAAEAEVALEQSSGQAPDREAGEGWMRDWVFRRNCSMSPRQLIVFYASLCVVSLIVASIAWDVGGSLVLPFTGVELGSVALALVVYGRHATDRERVRLSTQQLQVEWENAGVVQSVSFNPHWVRVSLPESGLVEVSSAGRTVYIGRYSRPERRAVLAKDLRAALRAL</sequence>
<dbReference type="Pfam" id="PF10003">
    <property type="entry name" value="DUF2244"/>
    <property type="match status" value="1"/>
</dbReference>